<feature type="transmembrane region" description="Helical" evidence="8">
    <location>
        <begin position="161"/>
        <end position="183"/>
    </location>
</feature>
<keyword evidence="2" id="KW-1003">Cell membrane</keyword>
<dbReference type="EMBL" id="LJJR01000014">
    <property type="protein sequence ID" value="KPD31580.1"/>
    <property type="molecule type" value="Genomic_DNA"/>
</dbReference>
<dbReference type="Proteomes" id="UP000053099">
    <property type="component" value="Unassembled WGS sequence"/>
</dbReference>
<evidence type="ECO:0000256" key="4">
    <source>
        <dbReference type="ARBA" id="ARBA00022989"/>
    </source>
</evidence>
<protein>
    <recommendedName>
        <fullName evidence="9">NADH:quinone oxidoreductase/Mrp antiporter transmembrane domain-containing protein</fullName>
    </recommendedName>
</protein>
<evidence type="ECO:0000256" key="7">
    <source>
        <dbReference type="RuleBase" id="RU000320"/>
    </source>
</evidence>
<comment type="subcellular location">
    <subcellularLocation>
        <location evidence="1">Cell membrane</location>
        <topology evidence="1">Multi-pass membrane protein</topology>
    </subcellularLocation>
    <subcellularLocation>
        <location evidence="7">Membrane</location>
        <topology evidence="7">Multi-pass membrane protein</topology>
    </subcellularLocation>
</comment>
<feature type="transmembrane region" description="Helical" evidence="8">
    <location>
        <begin position="279"/>
        <end position="301"/>
    </location>
</feature>
<reference evidence="10 11" key="1">
    <citation type="submission" date="2015-09" db="EMBL/GenBank/DDBJ databases">
        <title>Draft genome sequence of Thermus scotoductus strain K1 isolated from a geothermal spring in Nagorno-Karabakh, Armenia.</title>
        <authorList>
            <person name="Saghatelyan A."/>
            <person name="Poghosyan L."/>
            <person name="Panosyan H."/>
            <person name="Birkeland N.-K."/>
        </authorList>
    </citation>
    <scope>NUCLEOTIDE SEQUENCE [LARGE SCALE GENOMIC DNA]</scope>
    <source>
        <strain evidence="10 11">K1</strain>
    </source>
</reference>
<dbReference type="PANTHER" id="PTHR42682">
    <property type="entry name" value="HYDROGENASE-4 COMPONENT F"/>
    <property type="match status" value="1"/>
</dbReference>
<dbReference type="InterPro" id="IPR052175">
    <property type="entry name" value="ComplexI-like_HydComp"/>
</dbReference>
<feature type="transmembrane region" description="Helical" evidence="8">
    <location>
        <begin position="53"/>
        <end position="70"/>
    </location>
</feature>
<feature type="domain" description="NADH:quinone oxidoreductase/Mrp antiporter transmembrane" evidence="9">
    <location>
        <begin position="153"/>
        <end position="356"/>
    </location>
</feature>
<dbReference type="InterPro" id="IPR001750">
    <property type="entry name" value="ND/Mrp_TM"/>
</dbReference>
<comment type="caution">
    <text evidence="10">The sequence shown here is derived from an EMBL/GenBank/DDBJ whole genome shotgun (WGS) entry which is preliminary data.</text>
</comment>
<evidence type="ECO:0000259" key="9">
    <source>
        <dbReference type="Pfam" id="PF00361"/>
    </source>
</evidence>
<evidence type="ECO:0000256" key="5">
    <source>
        <dbReference type="ARBA" id="ARBA00023002"/>
    </source>
</evidence>
<sequence>MSPLWTFLPLALALLSAGTPWRFRGLSLFLGMAGLAWGVLGGMGWASGLGAPYLYLFLLGALTLGLAPYLPAYLAHHPREAHLYGLLLPLFLASMAGVALASPGLGFLFLWEGMALLGYFLIALEGPNALAGARAFFLASRLSGAGLYLAFLGHGHVGADWVWAGLLLGFGVKAALFPFHAWLPQAHPVAISPVSALLSGAMTKLGLLGLYQSQYWFGPPPPWVGWVLLLLGLLGAVYALVRGLGEEDLKGALAYSSVENLGLMLAALGAYFLKPMPLLLGAFFLHQVAHALFKGLLFLGAGALEERRISHLGGLFRKSPGLGALALWGMGVGAGLPPGPVFLAEWQLYQGFLQGPFLVPLAAGALALVGALALYFYVRLFGLAFLGLPRGEAALHWTQGMRLSLGVLAGLLLLLALVPGLVLDPLGVRTYPNWLLLILLGVLAGVFYRGLLRMPMRAYGTWDCGFQPLTPRMQPNGLGFAEPALRLFPFLRLQVGEHPRLEEPLAEVYPGVGRIYARLAAWVQTLQSGSLHLYLLLQLLTLVVVLGVVLL</sequence>
<feature type="transmembrane region" description="Helical" evidence="8">
    <location>
        <begin position="434"/>
        <end position="452"/>
    </location>
</feature>
<feature type="transmembrane region" description="Helical" evidence="8">
    <location>
        <begin position="223"/>
        <end position="241"/>
    </location>
</feature>
<feature type="transmembrane region" description="Helical" evidence="8">
    <location>
        <begin position="322"/>
        <end position="343"/>
    </location>
</feature>
<feature type="transmembrane region" description="Helical" evidence="8">
    <location>
        <begin position="90"/>
        <end position="123"/>
    </location>
</feature>
<keyword evidence="6 8" id="KW-0472">Membrane</keyword>
<evidence type="ECO:0000256" key="6">
    <source>
        <dbReference type="ARBA" id="ARBA00023136"/>
    </source>
</evidence>
<keyword evidence="5" id="KW-0560">Oxidoreductase</keyword>
<dbReference type="Pfam" id="PF00361">
    <property type="entry name" value="Proton_antipo_M"/>
    <property type="match status" value="1"/>
</dbReference>
<gene>
    <name evidence="10" type="ORF">AN926_06185</name>
</gene>
<feature type="transmembrane region" description="Helical" evidence="8">
    <location>
        <begin position="253"/>
        <end position="273"/>
    </location>
</feature>
<dbReference type="AlphaFoldDB" id="A0A0N0ZPZ4"/>
<evidence type="ECO:0000256" key="3">
    <source>
        <dbReference type="ARBA" id="ARBA00022692"/>
    </source>
</evidence>
<dbReference type="PATRIC" id="fig|37636.3.peg.299"/>
<dbReference type="PANTHER" id="PTHR42682:SF3">
    <property type="entry name" value="FORMATE HYDROGENLYASE SUBUNIT 3-RELATED"/>
    <property type="match status" value="1"/>
</dbReference>
<feature type="transmembrane region" description="Helical" evidence="8">
    <location>
        <begin position="28"/>
        <end position="46"/>
    </location>
</feature>
<name>A0A0N0ZPZ4_THESC</name>
<proteinExistence type="predicted"/>
<feature type="transmembrane region" description="Helical" evidence="8">
    <location>
        <begin position="363"/>
        <end position="388"/>
    </location>
</feature>
<organism evidence="10 11">
    <name type="scientific">Thermus scotoductus</name>
    <dbReference type="NCBI Taxonomy" id="37636"/>
    <lineage>
        <taxon>Bacteria</taxon>
        <taxon>Thermotogati</taxon>
        <taxon>Deinococcota</taxon>
        <taxon>Deinococci</taxon>
        <taxon>Thermales</taxon>
        <taxon>Thermaceae</taxon>
        <taxon>Thermus</taxon>
    </lineage>
</organism>
<evidence type="ECO:0000256" key="8">
    <source>
        <dbReference type="SAM" id="Phobius"/>
    </source>
</evidence>
<feature type="transmembrane region" description="Helical" evidence="8">
    <location>
        <begin position="531"/>
        <end position="550"/>
    </location>
</feature>
<evidence type="ECO:0000313" key="11">
    <source>
        <dbReference type="Proteomes" id="UP000053099"/>
    </source>
</evidence>
<feature type="transmembrane region" description="Helical" evidence="8">
    <location>
        <begin position="400"/>
        <end position="422"/>
    </location>
</feature>
<evidence type="ECO:0000256" key="1">
    <source>
        <dbReference type="ARBA" id="ARBA00004651"/>
    </source>
</evidence>
<dbReference type="GO" id="GO:0005886">
    <property type="term" value="C:plasma membrane"/>
    <property type="evidence" value="ECO:0007669"/>
    <property type="project" value="UniProtKB-SubCell"/>
</dbReference>
<feature type="transmembrane region" description="Helical" evidence="8">
    <location>
        <begin position="190"/>
        <end position="211"/>
    </location>
</feature>
<keyword evidence="4 8" id="KW-1133">Transmembrane helix</keyword>
<accession>A0A0N0ZPZ4</accession>
<keyword evidence="3 7" id="KW-0812">Transmembrane</keyword>
<dbReference type="GO" id="GO:0016491">
    <property type="term" value="F:oxidoreductase activity"/>
    <property type="evidence" value="ECO:0007669"/>
    <property type="project" value="UniProtKB-KW"/>
</dbReference>
<evidence type="ECO:0000313" key="10">
    <source>
        <dbReference type="EMBL" id="KPD31580.1"/>
    </source>
</evidence>
<evidence type="ECO:0000256" key="2">
    <source>
        <dbReference type="ARBA" id="ARBA00022475"/>
    </source>
</evidence>